<organism evidence="1 2">
    <name type="scientific">Chloropicon primus</name>
    <dbReference type="NCBI Taxonomy" id="1764295"/>
    <lineage>
        <taxon>Eukaryota</taxon>
        <taxon>Viridiplantae</taxon>
        <taxon>Chlorophyta</taxon>
        <taxon>Chloropicophyceae</taxon>
        <taxon>Chloropicales</taxon>
        <taxon>Chloropicaceae</taxon>
        <taxon>Chloropicon</taxon>
    </lineage>
</organism>
<name>A0A5B8MRY0_9CHLO</name>
<dbReference type="SUPFAM" id="SSF56059">
    <property type="entry name" value="Glutathione synthetase ATP-binding domain-like"/>
    <property type="match status" value="1"/>
</dbReference>
<keyword evidence="2" id="KW-1185">Reference proteome</keyword>
<dbReference type="AlphaFoldDB" id="A0A5B8MRY0"/>
<dbReference type="Pfam" id="PF03133">
    <property type="entry name" value="TTL"/>
    <property type="match status" value="1"/>
</dbReference>
<dbReference type="PANTHER" id="PTHR46069">
    <property type="entry name" value="TUBULIN TYROSINE LIGASE"/>
    <property type="match status" value="1"/>
</dbReference>
<dbReference type="InterPro" id="IPR004344">
    <property type="entry name" value="TTL/TTLL_fam"/>
</dbReference>
<dbReference type="STRING" id="1764295.A0A5B8MRY0"/>
<dbReference type="GO" id="GO:0016874">
    <property type="term" value="F:ligase activity"/>
    <property type="evidence" value="ECO:0007669"/>
    <property type="project" value="UniProtKB-KW"/>
</dbReference>
<dbReference type="EMBL" id="CP031042">
    <property type="protein sequence ID" value="QDZ23171.1"/>
    <property type="molecule type" value="Genomic_DNA"/>
</dbReference>
<proteinExistence type="predicted"/>
<gene>
    <name evidence="1" type="ORF">A3770_09p56890</name>
</gene>
<evidence type="ECO:0000313" key="1">
    <source>
        <dbReference type="EMBL" id="QDZ23171.1"/>
    </source>
</evidence>
<dbReference type="OrthoDB" id="202825at2759"/>
<accession>A0A5B8MRY0</accession>
<dbReference type="Proteomes" id="UP000316726">
    <property type="component" value="Chromosome 9"/>
</dbReference>
<dbReference type="PANTHER" id="PTHR46069:SF1">
    <property type="entry name" value="CHROMOSOME UNDETERMINED SCAFFOLD_125, WHOLE GENOME SHOTGUN SEQUENCE"/>
    <property type="match status" value="1"/>
</dbReference>
<reference evidence="1 2" key="1">
    <citation type="submission" date="2018-07" db="EMBL/GenBank/DDBJ databases">
        <title>The complete nuclear genome of the prasinophyte Chloropicon primus (CCMP1205).</title>
        <authorList>
            <person name="Pombert J.-F."/>
            <person name="Otis C."/>
            <person name="Turmel M."/>
            <person name="Lemieux C."/>
        </authorList>
    </citation>
    <scope>NUCLEOTIDE SEQUENCE [LARGE SCALE GENOMIC DNA]</scope>
    <source>
        <strain evidence="1 2">CCMP1205</strain>
    </source>
</reference>
<sequence>MKGEIGAQNRYLVLPGNEPSLVLEALGKRGWWKEAADDTNYDFWWGGNGQRFPFDSLKQGKRREGPSSTPVFNKIDNHREICTKTGLARTISECCTSQKKTCLEWAPETYTFSRYGSLSEELSKLKRAYRRYVKRASESAQKSSGGCWILKPAAMNRGRGIRIFDNIKDIETFLRSRVSSEAYIAQKYIENPLLIENRKFDIRSFVLVTSDPSRVYLHSEGYIRTCSVEYKHDDVGDGSLASHLTNDAVQKTSSEYGSFEDCNKMSFDGFENAMRASGRSDFDFRKDIYSQIKRCTEELFRVAMKKMKPHKIRGSFELFGLDFMCDEALQVFLVEVNTSPALFRRGEHLKKILPLVMEEVLQKAVDPYFPPTRGEQWPKRLNHFEELAID</sequence>
<keyword evidence="1" id="KW-0436">Ligase</keyword>
<protein>
    <submittedName>
        <fullName evidence="1">Tubulin-tyrosine ligase</fullName>
    </submittedName>
</protein>
<dbReference type="Gene3D" id="3.30.470.20">
    <property type="entry name" value="ATP-grasp fold, B domain"/>
    <property type="match status" value="1"/>
</dbReference>
<dbReference type="PROSITE" id="PS51221">
    <property type="entry name" value="TTL"/>
    <property type="match status" value="1"/>
</dbReference>
<evidence type="ECO:0000313" key="2">
    <source>
        <dbReference type="Proteomes" id="UP000316726"/>
    </source>
</evidence>